<evidence type="ECO:0000256" key="3">
    <source>
        <dbReference type="ARBA" id="ARBA00023125"/>
    </source>
</evidence>
<gene>
    <name evidence="6" type="ORF">CRX69_08835</name>
</gene>
<dbReference type="PROSITE" id="PS50931">
    <property type="entry name" value="HTH_LYSR"/>
    <property type="match status" value="1"/>
</dbReference>
<keyword evidence="2" id="KW-0805">Transcription regulation</keyword>
<keyword evidence="3" id="KW-0238">DNA-binding</keyword>
<comment type="similarity">
    <text evidence="1">Belongs to the LysR transcriptional regulatory family.</text>
</comment>
<sequence>MDLFQAMTVYVKVVETGSLTAAAQACEMSTTMVGNHLRALEERLGVRLINRTTRRQRLTEFGSSYYQRCLEVLGLVADSERLAEQTQGEPTGTLRITAPLTFGTERLAPALAEFSRLHPQLKLDVVLTNQRLDLLDHGFDVAIRLGPTDPKLIARPLMDYTLTICASRAYLARRGTPQKPADLEQHDCLSFAYSAGDEWRFAQDHWPINGPEGEIKVPVTGPMLINSSSGLHRAALAGMGVVMLPDALVAQDLEEGHLVALLQDYQLPHRPMNLMYAQDRYRLPKLRSFVEFAMQQWGKPQTQPE</sequence>
<dbReference type="InterPro" id="IPR036390">
    <property type="entry name" value="WH_DNA-bd_sf"/>
</dbReference>
<dbReference type="SUPFAM" id="SSF46785">
    <property type="entry name" value="Winged helix' DNA-binding domain"/>
    <property type="match status" value="1"/>
</dbReference>
<feature type="domain" description="HTH lysR-type" evidence="5">
    <location>
        <begin position="1"/>
        <end position="59"/>
    </location>
</feature>
<keyword evidence="4" id="KW-0804">Transcription</keyword>
<name>A0ABN5JSF2_9PSED</name>
<dbReference type="Gene3D" id="1.10.10.10">
    <property type="entry name" value="Winged helix-like DNA-binding domain superfamily/Winged helix DNA-binding domain"/>
    <property type="match status" value="1"/>
</dbReference>
<evidence type="ECO:0000313" key="7">
    <source>
        <dbReference type="Proteomes" id="UP000241936"/>
    </source>
</evidence>
<dbReference type="InterPro" id="IPR005119">
    <property type="entry name" value="LysR_subst-bd"/>
</dbReference>
<dbReference type="SUPFAM" id="SSF53850">
    <property type="entry name" value="Periplasmic binding protein-like II"/>
    <property type="match status" value="1"/>
</dbReference>
<evidence type="ECO:0000256" key="4">
    <source>
        <dbReference type="ARBA" id="ARBA00023163"/>
    </source>
</evidence>
<dbReference type="EMBL" id="CP024081">
    <property type="protein sequence ID" value="AVU75304.1"/>
    <property type="molecule type" value="Genomic_DNA"/>
</dbReference>
<dbReference type="PANTHER" id="PTHR30537">
    <property type="entry name" value="HTH-TYPE TRANSCRIPTIONAL REGULATOR"/>
    <property type="match status" value="1"/>
</dbReference>
<organism evidence="6 7">
    <name type="scientific">Pseudomonas rhizophila</name>
    <dbReference type="NCBI Taxonomy" id="2045200"/>
    <lineage>
        <taxon>Bacteria</taxon>
        <taxon>Pseudomonadati</taxon>
        <taxon>Pseudomonadota</taxon>
        <taxon>Gammaproteobacteria</taxon>
        <taxon>Pseudomonadales</taxon>
        <taxon>Pseudomonadaceae</taxon>
        <taxon>Pseudomonas</taxon>
    </lineage>
</organism>
<evidence type="ECO:0000256" key="1">
    <source>
        <dbReference type="ARBA" id="ARBA00009437"/>
    </source>
</evidence>
<keyword evidence="7" id="KW-1185">Reference proteome</keyword>
<dbReference type="Pfam" id="PF03466">
    <property type="entry name" value="LysR_substrate"/>
    <property type="match status" value="1"/>
</dbReference>
<evidence type="ECO:0000313" key="6">
    <source>
        <dbReference type="EMBL" id="AVU75304.1"/>
    </source>
</evidence>
<reference evidence="6 7" key="1">
    <citation type="journal article" date="2018" name="Front. Microbiol.">
        <title>Pseudomonas rhizophila S211, a New Plant Growth-Promoting Rhizobacterium with Potential in Pesticide-Bioremediation.</title>
        <authorList>
            <person name="Hassen W."/>
            <person name="Neifar M."/>
            <person name="Cherif H."/>
            <person name="Najjari A."/>
            <person name="Chouchane H."/>
            <person name="Driouich R.C."/>
            <person name="Salah A."/>
            <person name="Naili F."/>
            <person name="Mosbah A."/>
            <person name="Souissi Y."/>
            <person name="Raddadi N."/>
            <person name="Ouzari H.I."/>
            <person name="Fava F."/>
            <person name="Cherif A."/>
        </authorList>
    </citation>
    <scope>NUCLEOTIDE SEQUENCE [LARGE SCALE GENOMIC DNA]</scope>
    <source>
        <strain evidence="6 7">S211</strain>
    </source>
</reference>
<dbReference type="InterPro" id="IPR036388">
    <property type="entry name" value="WH-like_DNA-bd_sf"/>
</dbReference>
<dbReference type="InterPro" id="IPR058163">
    <property type="entry name" value="LysR-type_TF_proteobact-type"/>
</dbReference>
<evidence type="ECO:0000259" key="5">
    <source>
        <dbReference type="PROSITE" id="PS50931"/>
    </source>
</evidence>
<dbReference type="PANTHER" id="PTHR30537:SF5">
    <property type="entry name" value="HTH-TYPE TRANSCRIPTIONAL ACTIVATOR TTDR-RELATED"/>
    <property type="match status" value="1"/>
</dbReference>
<protein>
    <submittedName>
        <fullName evidence="6">LysR family transcriptional regulator</fullName>
    </submittedName>
</protein>
<dbReference type="Pfam" id="PF00126">
    <property type="entry name" value="HTH_1"/>
    <property type="match status" value="1"/>
</dbReference>
<accession>A0ABN5JSF2</accession>
<dbReference type="RefSeq" id="WP_107321902.1">
    <property type="nucleotide sequence ID" value="NZ_CP024081.1"/>
</dbReference>
<evidence type="ECO:0000256" key="2">
    <source>
        <dbReference type="ARBA" id="ARBA00023015"/>
    </source>
</evidence>
<dbReference type="Proteomes" id="UP000241936">
    <property type="component" value="Chromosome"/>
</dbReference>
<dbReference type="Gene3D" id="3.40.190.290">
    <property type="match status" value="1"/>
</dbReference>
<proteinExistence type="inferred from homology"/>
<dbReference type="InterPro" id="IPR000847">
    <property type="entry name" value="LysR_HTH_N"/>
</dbReference>